<evidence type="ECO:0000259" key="2">
    <source>
        <dbReference type="Pfam" id="PF13768"/>
    </source>
</evidence>
<evidence type="ECO:0000313" key="4">
    <source>
        <dbReference type="Proteomes" id="UP001271723"/>
    </source>
</evidence>
<feature type="compositionally biased region" description="Gly residues" evidence="1">
    <location>
        <begin position="15"/>
        <end position="29"/>
    </location>
</feature>
<feature type="region of interest" description="Disordered" evidence="1">
    <location>
        <begin position="1"/>
        <end position="34"/>
    </location>
</feature>
<gene>
    <name evidence="3" type="ORF">PV517_23285</name>
</gene>
<dbReference type="EMBL" id="JARAVY010000009">
    <property type="protein sequence ID" value="MDX2911598.1"/>
    <property type="molecule type" value="Genomic_DNA"/>
</dbReference>
<dbReference type="InterPro" id="IPR036465">
    <property type="entry name" value="vWFA_dom_sf"/>
</dbReference>
<evidence type="ECO:0000313" key="3">
    <source>
        <dbReference type="EMBL" id="MDX2911598.1"/>
    </source>
</evidence>
<dbReference type="Gene3D" id="1.20.120.1690">
    <property type="match status" value="1"/>
</dbReference>
<dbReference type="InterPro" id="IPR002035">
    <property type="entry name" value="VWF_A"/>
</dbReference>
<protein>
    <submittedName>
        <fullName evidence="3">VWA domain-containing protein</fullName>
    </submittedName>
</protein>
<reference evidence="3 4" key="1">
    <citation type="journal article" date="2023" name="Microb. Genom.">
        <title>Mesoterricola silvestris gen. nov., sp. nov., Mesoterricola sediminis sp. nov., Geothrix oryzae sp. nov., Geothrix edaphica sp. nov., Geothrix rubra sp. nov., and Geothrix limicola sp. nov., six novel members of Acidobacteriota isolated from soils.</title>
        <authorList>
            <person name="Weisberg A.J."/>
            <person name="Pearce E."/>
            <person name="Kramer C.G."/>
            <person name="Chang J.H."/>
            <person name="Clarke C.R."/>
        </authorList>
    </citation>
    <scope>NUCLEOTIDE SEQUENCE [LARGE SCALE GENOMIC DNA]</scope>
    <source>
        <strain evidence="3 4">NRRL_B-2795</strain>
    </source>
</reference>
<proteinExistence type="predicted"/>
<keyword evidence="4" id="KW-1185">Reference proteome</keyword>
<feature type="compositionally biased region" description="Basic and acidic residues" evidence="1">
    <location>
        <begin position="1"/>
        <end position="14"/>
    </location>
</feature>
<dbReference type="Gene3D" id="2.60.40.3670">
    <property type="match status" value="1"/>
</dbReference>
<name>A0ABU4L7K5_9ACTN</name>
<evidence type="ECO:0000256" key="1">
    <source>
        <dbReference type="SAM" id="MobiDB-lite"/>
    </source>
</evidence>
<accession>A0ABU4L7K5</accession>
<comment type="caution">
    <text evidence="3">The sequence shown here is derived from an EMBL/GenBank/DDBJ whole genome shotgun (WGS) entry which is preliminary data.</text>
</comment>
<sequence length="490" mass="51944">MTDDMSRHDGEHGGGHAGGHGGGRPGSRAGGRAWAARPEIRLRVDLGGDLRPHRSAKIEAHLRVDVTAGGAPAELPAIELAVIIAVDVAEPLRAAVRHALPAALRALPDGISFTVLGAGPEPVRCHPGGDAEWAVADAREKRRAAFAAGAIPLHRDGPRPAGYAAWAAGARALLAARPLSVRHLLLITDGSSAPGETRLDEELDACAGHFTCDVLAVGADWTPEPLLTLAERLHGTAEFVDDGLGTAITAAIRRLRRVHTPQLPIEVTVRPSVRQVALNEKAPRPHRLGGLPRPGRPHRWSFPTYQWEEGGRDYLLTLVADADHDPLETYLQFAMVSVGDVHAAVTARWHRPDLPPPDLPAGAASVRDQKSATVMREALRRGLVALGEERREAAKGLLGRAARLADRFGAEWVLDEIRAVADIEDAPAGRVRLRSAVAADTLGPMILRAGSRPVPLTEAGGPRPGPRCARCATPAGAEARHCIACGEKLL</sequence>
<dbReference type="Pfam" id="PF13768">
    <property type="entry name" value="VWA_3"/>
    <property type="match status" value="1"/>
</dbReference>
<dbReference type="RefSeq" id="WP_267299786.1">
    <property type="nucleotide sequence ID" value="NZ_JAGJBZ010000003.1"/>
</dbReference>
<organism evidence="3 4">
    <name type="scientific">Streptomyces griseiscabiei</name>
    <dbReference type="NCBI Taxonomy" id="2993540"/>
    <lineage>
        <taxon>Bacteria</taxon>
        <taxon>Bacillati</taxon>
        <taxon>Actinomycetota</taxon>
        <taxon>Actinomycetes</taxon>
        <taxon>Kitasatosporales</taxon>
        <taxon>Streptomycetaceae</taxon>
        <taxon>Streptomyces</taxon>
    </lineage>
</organism>
<feature type="domain" description="VWFA" evidence="2">
    <location>
        <begin position="81"/>
        <end position="239"/>
    </location>
</feature>
<dbReference type="Gene3D" id="3.40.50.410">
    <property type="entry name" value="von Willebrand factor, type A domain"/>
    <property type="match status" value="1"/>
</dbReference>
<dbReference type="Proteomes" id="UP001271723">
    <property type="component" value="Unassembled WGS sequence"/>
</dbReference>